<dbReference type="InterPro" id="IPR039039">
    <property type="entry name" value="RAI1-like_fam"/>
</dbReference>
<feature type="domain" description="RAI1-like" evidence="9">
    <location>
        <begin position="85"/>
        <end position="427"/>
    </location>
</feature>
<dbReference type="PANTHER" id="PTHR12395">
    <property type="entry name" value="DOM-3 RELATED"/>
    <property type="match status" value="1"/>
</dbReference>
<comment type="caution">
    <text evidence="10">The sequence shown here is derived from an EMBL/GenBank/DDBJ whole genome shotgun (WGS) entry which is preliminary data.</text>
</comment>
<dbReference type="GO" id="GO:0004519">
    <property type="term" value="F:endonuclease activity"/>
    <property type="evidence" value="ECO:0007669"/>
    <property type="project" value="UniProtKB-KW"/>
</dbReference>
<evidence type="ECO:0000256" key="8">
    <source>
        <dbReference type="SAM" id="MobiDB-lite"/>
    </source>
</evidence>
<name>A0ABR3SNM8_9PEZI</name>
<sequence>MTRGQGAPPKGPRPIQSTRAQSTTFTNARNGQFTNMAGANGEGPSGGIVPALTFHIDPRDIAPLIGHGPKNIRRPELTPHWCIVKEIAEFSYDEDRNIHLDARSLAYYYPPPDDPDGPPFLYLDRGLESFRKTDDSVDEHLVGLLAAIMGMEKKQNAKIDTHFISYRGMMTNLLTMGFSRLDEWVMSATFFDGTVFIEEDKSAKAAAKERQRSRDKGPDMSYFYGFKFETLFTIPDTWDNVTREEIENRDDKPVSNFAQYCSIVKTGVGNMGIVVGGEVDSVWDDKVEGRKNQNYVELKTRVCNNFSHQSDKDKENYERKQMKYWAQSYLIGCPKIIVGRRSRDGRLILPVEQLTTMNIPTDVRNSTHIWDSVLCVQTLNAFLEWLYNQLKDTSGVWQLAKRRNEMIVHLIRRTAEGTEQILTDEFKQHRCELARARLSEAVDKCPTYYE</sequence>
<evidence type="ECO:0000259" key="9">
    <source>
        <dbReference type="Pfam" id="PF08652"/>
    </source>
</evidence>
<evidence type="ECO:0000256" key="5">
    <source>
        <dbReference type="ARBA" id="ARBA00046211"/>
    </source>
</evidence>
<comment type="similarity">
    <text evidence="2 7">Belongs to the DXO/Dom3Z family.</text>
</comment>
<dbReference type="Proteomes" id="UP001521116">
    <property type="component" value="Unassembled WGS sequence"/>
</dbReference>
<evidence type="ECO:0000256" key="4">
    <source>
        <dbReference type="ARBA" id="ARBA00044692"/>
    </source>
</evidence>
<feature type="region of interest" description="Disordered" evidence="8">
    <location>
        <begin position="1"/>
        <end position="44"/>
    </location>
</feature>
<comment type="cofactor">
    <cofactor evidence="1 7">
        <name>a divalent metal cation</name>
        <dbReference type="ChEBI" id="CHEBI:60240"/>
    </cofactor>
</comment>
<dbReference type="Pfam" id="PF08652">
    <property type="entry name" value="RAI1"/>
    <property type="match status" value="1"/>
</dbReference>
<protein>
    <recommendedName>
        <fullName evidence="7">Decapping nuclease</fullName>
        <ecNumber evidence="7">3.6.1.-</ecNumber>
    </recommendedName>
</protein>
<keyword evidence="7" id="KW-0479">Metal-binding</keyword>
<gene>
    <name evidence="10" type="primary">RAI1</name>
    <name evidence="10" type="ORF">SLS56_007171</name>
</gene>
<evidence type="ECO:0000313" key="11">
    <source>
        <dbReference type="Proteomes" id="UP001521116"/>
    </source>
</evidence>
<keyword evidence="7" id="KW-0539">Nucleus</keyword>
<dbReference type="EC" id="3.6.1.-" evidence="7"/>
<accession>A0ABR3SNM8</accession>
<evidence type="ECO:0000313" key="10">
    <source>
        <dbReference type="EMBL" id="KAL1625853.1"/>
    </source>
</evidence>
<keyword evidence="7" id="KW-0547">Nucleotide-binding</keyword>
<comment type="catalytic activity">
    <reaction evidence="6">
        <text>a 5'-end NAD(+)-phospho-ribonucleoside in mRNA + H2O = a 5'-end phospho-ribonucleoside in mRNA + NAD(+) + H(+)</text>
        <dbReference type="Rhea" id="RHEA:60880"/>
        <dbReference type="Rhea" id="RHEA-COMP:15692"/>
        <dbReference type="Rhea" id="RHEA-COMP:15698"/>
        <dbReference type="ChEBI" id="CHEBI:15377"/>
        <dbReference type="ChEBI" id="CHEBI:15378"/>
        <dbReference type="ChEBI" id="CHEBI:57540"/>
        <dbReference type="ChEBI" id="CHEBI:138282"/>
        <dbReference type="ChEBI" id="CHEBI:144029"/>
    </reaction>
    <physiologicalReaction direction="left-to-right" evidence="6">
        <dbReference type="Rhea" id="RHEA:60881"/>
    </physiologicalReaction>
</comment>
<evidence type="ECO:0000256" key="7">
    <source>
        <dbReference type="RuleBase" id="RU367113"/>
    </source>
</evidence>
<comment type="function">
    <text evidence="5">Decapping enzyme for NAD-capped RNAs: specifically hydrolyzes the nicotinamide adenine dinucleotide (NAD) cap from a subset of RNAs by removing the entire NAD moiety from the 5'-end of an NAD-capped RNA. The NAD-cap is present at the 5'-end of some RNAs and snoRNAs. In contrast to the canonical 5'-end N7 methylguanosine (m7G) cap, the NAD cap promotes mRNA decay. Also acts as a non-canonical decapping enzyme that removes the entire cap structure of m7G capped or incompletely capped RNAs. Has decapping activity toward incomplete 5'-end m7G cap mRNAs such as unmethylated 5'-end-capped RNA (cap0), while it has no activity toward 2'-O-ribose methylated m7G cap (cap1). Also possesses RNA 5'-pyrophosphohydrolase activity by hydrolyzing the 5'-end triphosphate to release pyrophosphates. Stimulates exoribonuclease activity of Rat1, allowing it to degrade RNAs with stable secondary structure more effectively.</text>
</comment>
<comment type="catalytic activity">
    <reaction evidence="3">
        <text>a 5'-end (N(7)-methyl 5'-triphosphoguanosine)-ribonucleoside-ribonucleotide in mRNA + H2O = a (N(7)-methyl 5'-triphosphoguanosine)-nucleoside + a 5'-end phospho-ribonucleoside in mRNA + H(+)</text>
        <dbReference type="Rhea" id="RHEA:66928"/>
        <dbReference type="Rhea" id="RHEA-COMP:15692"/>
        <dbReference type="Rhea" id="RHEA-COMP:17313"/>
        <dbReference type="ChEBI" id="CHEBI:15377"/>
        <dbReference type="ChEBI" id="CHEBI:15378"/>
        <dbReference type="ChEBI" id="CHEBI:138282"/>
        <dbReference type="ChEBI" id="CHEBI:172876"/>
        <dbReference type="ChEBI" id="CHEBI:172877"/>
    </reaction>
    <physiologicalReaction direction="left-to-right" evidence="3">
        <dbReference type="Rhea" id="RHEA:66929"/>
    </physiologicalReaction>
</comment>
<comment type="catalytic activity">
    <reaction evidence="4">
        <text>a 5'-end triphospho-ribonucleoside in mRNA + H2O = a 5'-end phospho-ribonucleoside in mRNA + diphosphate + H(+)</text>
        <dbReference type="Rhea" id="RHEA:78683"/>
        <dbReference type="Rhea" id="RHEA-COMP:15692"/>
        <dbReference type="Rhea" id="RHEA-COMP:17164"/>
        <dbReference type="ChEBI" id="CHEBI:15377"/>
        <dbReference type="ChEBI" id="CHEBI:15378"/>
        <dbReference type="ChEBI" id="CHEBI:33019"/>
        <dbReference type="ChEBI" id="CHEBI:138282"/>
        <dbReference type="ChEBI" id="CHEBI:167618"/>
    </reaction>
    <physiologicalReaction direction="left-to-right" evidence="4">
        <dbReference type="Rhea" id="RHEA:78684"/>
    </physiologicalReaction>
</comment>
<reference evidence="10 11" key="1">
    <citation type="submission" date="2024-02" db="EMBL/GenBank/DDBJ databases">
        <title>De novo assembly and annotation of 12 fungi associated with fruit tree decline syndrome in Ontario, Canada.</title>
        <authorList>
            <person name="Sulman M."/>
            <person name="Ellouze W."/>
            <person name="Ilyukhin E."/>
        </authorList>
    </citation>
    <scope>NUCLEOTIDE SEQUENCE [LARGE SCALE GENOMIC DNA]</scope>
    <source>
        <strain evidence="10 11">M1-105</strain>
    </source>
</reference>
<evidence type="ECO:0000256" key="1">
    <source>
        <dbReference type="ARBA" id="ARBA00001968"/>
    </source>
</evidence>
<evidence type="ECO:0000256" key="3">
    <source>
        <dbReference type="ARBA" id="ARBA00044676"/>
    </source>
</evidence>
<evidence type="ECO:0000256" key="2">
    <source>
        <dbReference type="ARBA" id="ARBA00006562"/>
    </source>
</evidence>
<organism evidence="10 11">
    <name type="scientific">Neofusicoccum ribis</name>
    <dbReference type="NCBI Taxonomy" id="45134"/>
    <lineage>
        <taxon>Eukaryota</taxon>
        <taxon>Fungi</taxon>
        <taxon>Dikarya</taxon>
        <taxon>Ascomycota</taxon>
        <taxon>Pezizomycotina</taxon>
        <taxon>Dothideomycetes</taxon>
        <taxon>Dothideomycetes incertae sedis</taxon>
        <taxon>Botryosphaeriales</taxon>
        <taxon>Botryosphaeriaceae</taxon>
        <taxon>Neofusicoccum</taxon>
    </lineage>
</organism>
<dbReference type="InterPro" id="IPR013961">
    <property type="entry name" value="RAI1"/>
</dbReference>
<evidence type="ECO:0000256" key="6">
    <source>
        <dbReference type="ARBA" id="ARBA00048124"/>
    </source>
</evidence>
<keyword evidence="7" id="KW-0378">Hydrolase</keyword>
<keyword evidence="7" id="KW-0694">RNA-binding</keyword>
<dbReference type="PANTHER" id="PTHR12395:SF9">
    <property type="entry name" value="DECAPPING AND EXORIBONUCLEASE PROTEIN"/>
    <property type="match status" value="1"/>
</dbReference>
<feature type="compositionally biased region" description="Polar residues" evidence="8">
    <location>
        <begin position="15"/>
        <end position="37"/>
    </location>
</feature>
<proteinExistence type="inferred from homology"/>
<keyword evidence="11" id="KW-1185">Reference proteome</keyword>
<comment type="subcellular location">
    <subcellularLocation>
        <location evidence="7">Nucleus</location>
    </subcellularLocation>
</comment>
<keyword evidence="10" id="KW-0255">Endonuclease</keyword>
<dbReference type="EMBL" id="JAJVDC020000090">
    <property type="protein sequence ID" value="KAL1625853.1"/>
    <property type="molecule type" value="Genomic_DNA"/>
</dbReference>
<keyword evidence="7" id="KW-0540">Nuclease</keyword>